<organism evidence="1 2">
    <name type="scientific">Triparma columacea</name>
    <dbReference type="NCBI Taxonomy" id="722753"/>
    <lineage>
        <taxon>Eukaryota</taxon>
        <taxon>Sar</taxon>
        <taxon>Stramenopiles</taxon>
        <taxon>Ochrophyta</taxon>
        <taxon>Bolidophyceae</taxon>
        <taxon>Parmales</taxon>
        <taxon>Triparmaceae</taxon>
        <taxon>Triparma</taxon>
    </lineage>
</organism>
<sequence length="225" mass="25552">MIPKLASKVLSNTTSRTLSRCYATKAMNIPVELISAAVETNRERLIKKWGGPKGWEAQKLRHDLKGRGRRVGIERFNLDRLASNTKMSHRLVREITRRYGYGISEEVYTHISKYHFVDGHALNDLPRLASVVSSALVKAVDDGATYEVTHSWLKEYLEGDEGMREVERTYDMVCDMGINSIPNFVINGEHIIRGAAGEEEFEKVFDEIIKEGKEGEFVFKKSMGI</sequence>
<dbReference type="SUPFAM" id="SSF52833">
    <property type="entry name" value="Thioredoxin-like"/>
    <property type="match status" value="1"/>
</dbReference>
<gene>
    <name evidence="1" type="ORF">TrCOL_g1570</name>
</gene>
<dbReference type="Gene3D" id="3.40.30.10">
    <property type="entry name" value="Glutaredoxin"/>
    <property type="match status" value="1"/>
</dbReference>
<dbReference type="InterPro" id="IPR036249">
    <property type="entry name" value="Thioredoxin-like_sf"/>
</dbReference>
<name>A0A9W7L5H0_9STRA</name>
<reference evidence="2" key="1">
    <citation type="journal article" date="2023" name="Commun. Biol.">
        <title>Genome analysis of Parmales, the sister group of diatoms, reveals the evolutionary specialization of diatoms from phago-mixotrophs to photoautotrophs.</title>
        <authorList>
            <person name="Ban H."/>
            <person name="Sato S."/>
            <person name="Yoshikawa S."/>
            <person name="Yamada K."/>
            <person name="Nakamura Y."/>
            <person name="Ichinomiya M."/>
            <person name="Sato N."/>
            <person name="Blanc-Mathieu R."/>
            <person name="Endo H."/>
            <person name="Kuwata A."/>
            <person name="Ogata H."/>
        </authorList>
    </citation>
    <scope>NUCLEOTIDE SEQUENCE [LARGE SCALE GENOMIC DNA]</scope>
</reference>
<accession>A0A9W7L5H0</accession>
<dbReference type="EMBL" id="BRYA01000035">
    <property type="protein sequence ID" value="GMI33802.1"/>
    <property type="molecule type" value="Genomic_DNA"/>
</dbReference>
<keyword evidence="2" id="KW-1185">Reference proteome</keyword>
<dbReference type="AlphaFoldDB" id="A0A9W7L5H0"/>
<evidence type="ECO:0000313" key="2">
    <source>
        <dbReference type="Proteomes" id="UP001165065"/>
    </source>
</evidence>
<dbReference type="OrthoDB" id="1930760at2759"/>
<comment type="caution">
    <text evidence="1">The sequence shown here is derived from an EMBL/GenBank/DDBJ whole genome shotgun (WGS) entry which is preliminary data.</text>
</comment>
<dbReference type="Proteomes" id="UP001165065">
    <property type="component" value="Unassembled WGS sequence"/>
</dbReference>
<proteinExistence type="predicted"/>
<evidence type="ECO:0000313" key="1">
    <source>
        <dbReference type="EMBL" id="GMI33802.1"/>
    </source>
</evidence>
<evidence type="ECO:0008006" key="3">
    <source>
        <dbReference type="Google" id="ProtNLM"/>
    </source>
</evidence>
<protein>
    <recommendedName>
        <fullName evidence="3">DSBA-like thioredoxin domain-containing protein</fullName>
    </recommendedName>
</protein>